<evidence type="ECO:0000256" key="1">
    <source>
        <dbReference type="SAM" id="SignalP"/>
    </source>
</evidence>
<dbReference type="EMBL" id="RCHS01003451">
    <property type="protein sequence ID" value="RMX41723.1"/>
    <property type="molecule type" value="Genomic_DNA"/>
</dbReference>
<name>A0A3M6TJV7_POCDA</name>
<evidence type="ECO:0000313" key="2">
    <source>
        <dbReference type="EMBL" id="RMX41723.1"/>
    </source>
</evidence>
<evidence type="ECO:0000313" key="3">
    <source>
        <dbReference type="Proteomes" id="UP000275408"/>
    </source>
</evidence>
<sequence length="291" mass="33171">MWLSCSIPSLLVFAFLVLTVMGTAADKSAVLTLKENSAENIEGCYGQRKDLALCFVINETFVQLKSNDNRTLAHFRDLQDGMFLFQVLDYVFLGKKSSKFPVYLKFIPRKHSNLHDNTWKEIFYLENNYPVTNRDSEFSDKFHSALDRLKNTRKLVLLHHLSTELIKNVGNHPLLMRFHMLAMTLEPKYGSNGSVVPGSSVTREKRALFQEDKHNTCQDLRSDPYNNDCLGMCGLGCTCWSRICGNCCRNQFCYEHDLCCGHAWISTGCLLPFIHTMSCENGYGGYPSCLQ</sequence>
<organism evidence="2 3">
    <name type="scientific">Pocillopora damicornis</name>
    <name type="common">Cauliflower coral</name>
    <name type="synonym">Millepora damicornis</name>
    <dbReference type="NCBI Taxonomy" id="46731"/>
    <lineage>
        <taxon>Eukaryota</taxon>
        <taxon>Metazoa</taxon>
        <taxon>Cnidaria</taxon>
        <taxon>Anthozoa</taxon>
        <taxon>Hexacorallia</taxon>
        <taxon>Scleractinia</taxon>
        <taxon>Astrocoeniina</taxon>
        <taxon>Pocilloporidae</taxon>
        <taxon>Pocillopora</taxon>
    </lineage>
</organism>
<comment type="caution">
    <text evidence="2">The sequence shown here is derived from an EMBL/GenBank/DDBJ whole genome shotgun (WGS) entry which is preliminary data.</text>
</comment>
<dbReference type="Proteomes" id="UP000275408">
    <property type="component" value="Unassembled WGS sequence"/>
</dbReference>
<feature type="signal peptide" evidence="1">
    <location>
        <begin position="1"/>
        <end position="25"/>
    </location>
</feature>
<keyword evidence="1" id="KW-0732">Signal</keyword>
<protein>
    <submittedName>
        <fullName evidence="2">Uncharacterized protein</fullName>
    </submittedName>
</protein>
<dbReference type="OrthoDB" id="5948559at2759"/>
<gene>
    <name evidence="2" type="ORF">pdam_00020246</name>
</gene>
<proteinExistence type="predicted"/>
<reference evidence="2 3" key="1">
    <citation type="journal article" date="2018" name="Sci. Rep.">
        <title>Comparative analysis of the Pocillopora damicornis genome highlights role of immune system in coral evolution.</title>
        <authorList>
            <person name="Cunning R."/>
            <person name="Bay R.A."/>
            <person name="Gillette P."/>
            <person name="Baker A.C."/>
            <person name="Traylor-Knowles N."/>
        </authorList>
    </citation>
    <scope>NUCLEOTIDE SEQUENCE [LARGE SCALE GENOMIC DNA]</scope>
    <source>
        <strain evidence="2">RSMAS</strain>
        <tissue evidence="2">Whole animal</tissue>
    </source>
</reference>
<accession>A0A3M6TJV7</accession>
<dbReference type="AlphaFoldDB" id="A0A3M6TJV7"/>
<feature type="chain" id="PRO_5018146145" evidence="1">
    <location>
        <begin position="26"/>
        <end position="291"/>
    </location>
</feature>
<keyword evidence="3" id="KW-1185">Reference proteome</keyword>